<keyword evidence="3" id="KW-1185">Reference proteome</keyword>
<protein>
    <submittedName>
        <fullName evidence="2">Uncharacterized protein</fullName>
    </submittedName>
</protein>
<evidence type="ECO:0000256" key="1">
    <source>
        <dbReference type="SAM" id="MobiDB-lite"/>
    </source>
</evidence>
<evidence type="ECO:0000313" key="3">
    <source>
        <dbReference type="Proteomes" id="UP001249851"/>
    </source>
</evidence>
<reference evidence="2" key="1">
    <citation type="journal article" date="2023" name="G3 (Bethesda)">
        <title>Whole genome assembly and annotation of the endangered Caribbean coral Acropora cervicornis.</title>
        <authorList>
            <person name="Selwyn J.D."/>
            <person name="Vollmer S.V."/>
        </authorList>
    </citation>
    <scope>NUCLEOTIDE SEQUENCE</scope>
    <source>
        <strain evidence="2">K2</strain>
    </source>
</reference>
<gene>
    <name evidence="2" type="ORF">P5673_033742</name>
</gene>
<dbReference type="AlphaFoldDB" id="A0AAD9UR49"/>
<comment type="caution">
    <text evidence="2">The sequence shown here is derived from an EMBL/GenBank/DDBJ whole genome shotgun (WGS) entry which is preliminary data.</text>
</comment>
<feature type="compositionally biased region" description="Polar residues" evidence="1">
    <location>
        <begin position="398"/>
        <end position="426"/>
    </location>
</feature>
<feature type="compositionally biased region" description="Polar residues" evidence="1">
    <location>
        <begin position="24"/>
        <end position="48"/>
    </location>
</feature>
<feature type="region of interest" description="Disordered" evidence="1">
    <location>
        <begin position="198"/>
        <end position="227"/>
    </location>
</feature>
<accession>A0AAD9UR49</accession>
<reference evidence="2" key="2">
    <citation type="journal article" date="2023" name="Science">
        <title>Genomic signatures of disease resistance in endangered staghorn corals.</title>
        <authorList>
            <person name="Vollmer S.V."/>
            <person name="Selwyn J.D."/>
            <person name="Despard B.A."/>
            <person name="Roesel C.L."/>
        </authorList>
    </citation>
    <scope>NUCLEOTIDE SEQUENCE</scope>
    <source>
        <strain evidence="2">K2</strain>
    </source>
</reference>
<dbReference type="Proteomes" id="UP001249851">
    <property type="component" value="Unassembled WGS sequence"/>
</dbReference>
<organism evidence="2 3">
    <name type="scientific">Acropora cervicornis</name>
    <name type="common">Staghorn coral</name>
    <dbReference type="NCBI Taxonomy" id="6130"/>
    <lineage>
        <taxon>Eukaryota</taxon>
        <taxon>Metazoa</taxon>
        <taxon>Cnidaria</taxon>
        <taxon>Anthozoa</taxon>
        <taxon>Hexacorallia</taxon>
        <taxon>Scleractinia</taxon>
        <taxon>Astrocoeniina</taxon>
        <taxon>Acroporidae</taxon>
        <taxon>Acropora</taxon>
    </lineage>
</organism>
<name>A0AAD9UR49_ACRCE</name>
<feature type="region of interest" description="Disordered" evidence="1">
    <location>
        <begin position="322"/>
        <end position="343"/>
    </location>
</feature>
<feature type="region of interest" description="Disordered" evidence="1">
    <location>
        <begin position="392"/>
        <end position="426"/>
    </location>
</feature>
<feature type="region of interest" description="Disordered" evidence="1">
    <location>
        <begin position="1"/>
        <end position="55"/>
    </location>
</feature>
<dbReference type="EMBL" id="JARQWQ010000361">
    <property type="protein sequence ID" value="KAK2546647.1"/>
    <property type="molecule type" value="Genomic_DNA"/>
</dbReference>
<evidence type="ECO:0000313" key="2">
    <source>
        <dbReference type="EMBL" id="KAK2546647.1"/>
    </source>
</evidence>
<proteinExistence type="predicted"/>
<feature type="compositionally biased region" description="Polar residues" evidence="1">
    <location>
        <begin position="322"/>
        <end position="335"/>
    </location>
</feature>
<dbReference type="PANTHER" id="PTHR47331:SF1">
    <property type="entry name" value="GAG-LIKE PROTEIN"/>
    <property type="match status" value="1"/>
</dbReference>
<feature type="compositionally biased region" description="Low complexity" evidence="1">
    <location>
        <begin position="206"/>
        <end position="222"/>
    </location>
</feature>
<dbReference type="PANTHER" id="PTHR47331">
    <property type="entry name" value="PHD-TYPE DOMAIN-CONTAINING PROTEIN"/>
    <property type="match status" value="1"/>
</dbReference>
<sequence>MVNKKKKKSTSNVPKSVGRGGSRVTRQIVNMEVSVNESPEVNTFQSDKNGGDMESRPSLAEVNVAGGPVVEHPEAPSGISRPTRTKVPSKTLNEEEVNAEIAVHVKHQRAGHLGELWKRRNVVQDLITGPGVQLTEVEDAVERYEDAFHNFVSSHENCLRYEVDEEMRALMIDSYDNQRDLKLQSDVLVNDWRDKRKELERPPSESGLSLKSAKSVKSYASSRNSLKERKRLMEEAKLEMQALKEKQELQRELEEIEKGKAELSRKLELSDAKTKVQRTEMESMLEQSVEEETDGMNDYLKEYYMQNQLKKELLSQPDELTVTPNSEAQPANGQADNGKRAANSKWCPVSVRVAISPEVFRNRIKGHSVKECTKGFTCRKAGCGRDHHYLIHSDEGNSNRSGTRPTNSNVSPSADGSGVAESSVTERCSPLMPTTVRVNPATPPVLNEFTAASPSDPVTVGAIRASRPRVCFKVVPVKITGNCGTKEIITHAFLDSGSDATFCLESLVQELELKDMKLTSYMMTTVNFKEDTPKHMATNEEIRRWPHFHDICLPETGDKKVTILIGSDSPDIIDQQLDERRKMRSTLRCQDTSWMDCVWSDWLEDEWSSC</sequence>